<evidence type="ECO:0000256" key="3">
    <source>
        <dbReference type="ARBA" id="ARBA00022741"/>
    </source>
</evidence>
<dbReference type="PROSITE" id="PS50011">
    <property type="entry name" value="PROTEIN_KINASE_DOM"/>
    <property type="match status" value="1"/>
</dbReference>
<name>A0ABR2JUF2_9EUKA</name>
<evidence type="ECO:0000313" key="7">
    <source>
        <dbReference type="EMBL" id="KAK8882506.1"/>
    </source>
</evidence>
<evidence type="ECO:0000256" key="4">
    <source>
        <dbReference type="ARBA" id="ARBA00022777"/>
    </source>
</evidence>
<dbReference type="Pfam" id="PF00069">
    <property type="entry name" value="Pkinase"/>
    <property type="match status" value="1"/>
</dbReference>
<dbReference type="Proteomes" id="UP001470230">
    <property type="component" value="Unassembled WGS sequence"/>
</dbReference>
<keyword evidence="2" id="KW-0808">Transferase</keyword>
<proteinExistence type="predicted"/>
<keyword evidence="1" id="KW-0723">Serine/threonine-protein kinase</keyword>
<dbReference type="SUPFAM" id="SSF56112">
    <property type="entry name" value="Protein kinase-like (PK-like)"/>
    <property type="match status" value="1"/>
</dbReference>
<feature type="domain" description="Protein kinase" evidence="6">
    <location>
        <begin position="101"/>
        <end position="353"/>
    </location>
</feature>
<dbReference type="Gene3D" id="3.30.200.20">
    <property type="entry name" value="Phosphorylase Kinase, domain 1"/>
    <property type="match status" value="1"/>
</dbReference>
<evidence type="ECO:0000313" key="8">
    <source>
        <dbReference type="Proteomes" id="UP001470230"/>
    </source>
</evidence>
<dbReference type="InterPro" id="IPR008271">
    <property type="entry name" value="Ser/Thr_kinase_AS"/>
</dbReference>
<dbReference type="PROSITE" id="PS00108">
    <property type="entry name" value="PROTEIN_KINASE_ST"/>
    <property type="match status" value="1"/>
</dbReference>
<keyword evidence="8" id="KW-1185">Reference proteome</keyword>
<dbReference type="EMBL" id="JAPFFF010000009">
    <property type="protein sequence ID" value="KAK8882506.1"/>
    <property type="molecule type" value="Genomic_DNA"/>
</dbReference>
<dbReference type="InterPro" id="IPR045270">
    <property type="entry name" value="STKc_AGC"/>
</dbReference>
<dbReference type="CDD" id="cd05123">
    <property type="entry name" value="STKc_AGC"/>
    <property type="match status" value="1"/>
</dbReference>
<evidence type="ECO:0000256" key="1">
    <source>
        <dbReference type="ARBA" id="ARBA00022527"/>
    </source>
</evidence>
<dbReference type="InterPro" id="IPR011009">
    <property type="entry name" value="Kinase-like_dom_sf"/>
</dbReference>
<evidence type="ECO:0000256" key="2">
    <source>
        <dbReference type="ARBA" id="ARBA00022679"/>
    </source>
</evidence>
<evidence type="ECO:0000259" key="6">
    <source>
        <dbReference type="PROSITE" id="PS50011"/>
    </source>
</evidence>
<dbReference type="InterPro" id="IPR000719">
    <property type="entry name" value="Prot_kinase_dom"/>
</dbReference>
<dbReference type="SMART" id="SM00220">
    <property type="entry name" value="S_TKc"/>
    <property type="match status" value="1"/>
</dbReference>
<protein>
    <recommendedName>
        <fullName evidence="6">Protein kinase domain-containing protein</fullName>
    </recommendedName>
</protein>
<organism evidence="7 8">
    <name type="scientific">Tritrichomonas musculus</name>
    <dbReference type="NCBI Taxonomy" id="1915356"/>
    <lineage>
        <taxon>Eukaryota</taxon>
        <taxon>Metamonada</taxon>
        <taxon>Parabasalia</taxon>
        <taxon>Tritrichomonadida</taxon>
        <taxon>Tritrichomonadidae</taxon>
        <taxon>Tritrichomonas</taxon>
    </lineage>
</organism>
<sequence>MLKSNFTVKTGERIEEKECFFQEKTIVLRDITPTPYNLKERQIPLSSVYKISSFEDSFTIYFDQGKELTFSNNNLTTRTEWIFNVQSNIGDNSSHLTEKSFNYIAEIARGKYSIVKLVENKDTHKQYAMKIVNKSFLSCQNKISTALTERNILERVNHPFIISLDYAFQSSTAFYFCMEFMKFGDLFTHMQNSRRLKFEEIKLYVAEIAIAIHYLHGLNIVYRDLKPENIMLTEDGHIKLIDFNLSKELSQDEPSTHSFVGTNEYLAPEIVLKESYGKEVDWWSLGILIFEMVFNRTPFQSQNQSRTLSKIANGRVMIPDCGNYDLVNLLDGLLKKDPKKRFCFKDIRNHPFFHPLDFDDVLKKKYKPLNVPKPITINKFESDFDDESDTCIIRDYSSIDDGLIYIPDFYLDRLCDNNMK</sequence>
<accession>A0ABR2JUF2</accession>
<gene>
    <name evidence="7" type="ORF">M9Y10_045148</name>
</gene>
<reference evidence="7 8" key="1">
    <citation type="submission" date="2024-04" db="EMBL/GenBank/DDBJ databases">
        <title>Tritrichomonas musculus Genome.</title>
        <authorList>
            <person name="Alves-Ferreira E."/>
            <person name="Grigg M."/>
            <person name="Lorenzi H."/>
            <person name="Galac M."/>
        </authorList>
    </citation>
    <scope>NUCLEOTIDE SEQUENCE [LARGE SCALE GENOMIC DNA]</scope>
    <source>
        <strain evidence="7 8">EAF2021</strain>
    </source>
</reference>
<keyword evidence="4" id="KW-0418">Kinase</keyword>
<evidence type="ECO:0000256" key="5">
    <source>
        <dbReference type="ARBA" id="ARBA00022840"/>
    </source>
</evidence>
<comment type="caution">
    <text evidence="7">The sequence shown here is derived from an EMBL/GenBank/DDBJ whole genome shotgun (WGS) entry which is preliminary data.</text>
</comment>
<keyword evidence="5" id="KW-0067">ATP-binding</keyword>
<dbReference type="Gene3D" id="1.10.510.10">
    <property type="entry name" value="Transferase(Phosphotransferase) domain 1"/>
    <property type="match status" value="1"/>
</dbReference>
<keyword evidence="3" id="KW-0547">Nucleotide-binding</keyword>
<dbReference type="PANTHER" id="PTHR24351">
    <property type="entry name" value="RIBOSOMAL PROTEIN S6 KINASE"/>
    <property type="match status" value="1"/>
</dbReference>